<feature type="region of interest" description="Disordered" evidence="6">
    <location>
        <begin position="34"/>
        <end position="54"/>
    </location>
</feature>
<organism evidence="7">
    <name type="scientific">Medioppia subpectinata</name>
    <dbReference type="NCBI Taxonomy" id="1979941"/>
    <lineage>
        <taxon>Eukaryota</taxon>
        <taxon>Metazoa</taxon>
        <taxon>Ecdysozoa</taxon>
        <taxon>Arthropoda</taxon>
        <taxon>Chelicerata</taxon>
        <taxon>Arachnida</taxon>
        <taxon>Acari</taxon>
        <taxon>Acariformes</taxon>
        <taxon>Sarcoptiformes</taxon>
        <taxon>Oribatida</taxon>
        <taxon>Brachypylina</taxon>
        <taxon>Oppioidea</taxon>
        <taxon>Oppiidae</taxon>
        <taxon>Medioppia</taxon>
    </lineage>
</organism>
<name>A0A7R9QJ70_9ACAR</name>
<keyword evidence="8" id="KW-1185">Reference proteome</keyword>
<dbReference type="OrthoDB" id="6360815at2759"/>
<evidence type="ECO:0000256" key="5">
    <source>
        <dbReference type="ARBA" id="ARBA00023320"/>
    </source>
</evidence>
<dbReference type="GO" id="GO:0007218">
    <property type="term" value="P:neuropeptide signaling pathway"/>
    <property type="evidence" value="ECO:0007669"/>
    <property type="project" value="UniProtKB-KW"/>
</dbReference>
<keyword evidence="3" id="KW-0964">Secreted</keyword>
<dbReference type="EMBL" id="OC890698">
    <property type="protein sequence ID" value="CAD7646181.1"/>
    <property type="molecule type" value="Genomic_DNA"/>
</dbReference>
<proteinExistence type="inferred from homology"/>
<protein>
    <submittedName>
        <fullName evidence="7">Uncharacterized protein</fullName>
    </submittedName>
</protein>
<dbReference type="PROSITE" id="PS00259">
    <property type="entry name" value="GASTRIN"/>
    <property type="match status" value="1"/>
</dbReference>
<evidence type="ECO:0000313" key="7">
    <source>
        <dbReference type="EMBL" id="CAD7646181.1"/>
    </source>
</evidence>
<evidence type="ECO:0000256" key="6">
    <source>
        <dbReference type="SAM" id="MobiDB-lite"/>
    </source>
</evidence>
<dbReference type="EMBL" id="CAJPIZ010036123">
    <property type="protein sequence ID" value="CAG2120910.1"/>
    <property type="molecule type" value="Genomic_DNA"/>
</dbReference>
<evidence type="ECO:0000256" key="1">
    <source>
        <dbReference type="ARBA" id="ARBA00004613"/>
    </source>
</evidence>
<evidence type="ECO:0000313" key="8">
    <source>
        <dbReference type="Proteomes" id="UP000759131"/>
    </source>
</evidence>
<evidence type="ECO:0000256" key="4">
    <source>
        <dbReference type="ARBA" id="ARBA00022815"/>
    </source>
</evidence>
<dbReference type="GO" id="GO:0005576">
    <property type="term" value="C:extracellular region"/>
    <property type="evidence" value="ECO:0007669"/>
    <property type="project" value="UniProtKB-SubCell"/>
</dbReference>
<keyword evidence="4" id="KW-0027">Amidation</keyword>
<evidence type="ECO:0000256" key="3">
    <source>
        <dbReference type="ARBA" id="ARBA00022525"/>
    </source>
</evidence>
<sequence>MLANNEDILLRSEQKKNTKSLDAFESVKRKHDDYGHLRFGRNDPSVPQLDARVKYNDPDYGHMRFG</sequence>
<keyword evidence="5" id="KW-0527">Neuropeptide</keyword>
<gene>
    <name evidence="7" type="ORF">OSB1V03_LOCUS20856</name>
</gene>
<comment type="similarity">
    <text evidence="2">Belongs to the gastrin/cholecystokinin family.</text>
</comment>
<dbReference type="InterPro" id="IPR013152">
    <property type="entry name" value="Gastrin/cholecystokinin_CS"/>
</dbReference>
<accession>A0A7R9QJ70</accession>
<comment type="subcellular location">
    <subcellularLocation>
        <location evidence="1">Secreted</location>
    </subcellularLocation>
</comment>
<dbReference type="AlphaFoldDB" id="A0A7R9QJ70"/>
<evidence type="ECO:0000256" key="2">
    <source>
        <dbReference type="ARBA" id="ARBA00006273"/>
    </source>
</evidence>
<dbReference type="InterPro" id="IPR013259">
    <property type="entry name" value="Sulfakinin"/>
</dbReference>
<reference evidence="7" key="1">
    <citation type="submission" date="2020-11" db="EMBL/GenBank/DDBJ databases">
        <authorList>
            <person name="Tran Van P."/>
        </authorList>
    </citation>
    <scope>NUCLEOTIDE SEQUENCE</scope>
</reference>
<dbReference type="Proteomes" id="UP000759131">
    <property type="component" value="Unassembled WGS sequence"/>
</dbReference>
<dbReference type="Pfam" id="PF08257">
    <property type="entry name" value="Sulfakinin"/>
    <property type="match status" value="1"/>
</dbReference>